<keyword evidence="3" id="KW-0813">Transport</keyword>
<protein>
    <submittedName>
        <fullName evidence="10">ABC transporter permease</fullName>
    </submittedName>
</protein>
<dbReference type="PANTHER" id="PTHR30294">
    <property type="entry name" value="MEMBRANE COMPONENT OF ABC TRANSPORTER YHHJ-RELATED"/>
    <property type="match status" value="1"/>
</dbReference>
<dbReference type="PROSITE" id="PS51012">
    <property type="entry name" value="ABC_TM2"/>
    <property type="match status" value="1"/>
</dbReference>
<feature type="transmembrane region" description="Helical" evidence="8">
    <location>
        <begin position="232"/>
        <end position="253"/>
    </location>
</feature>
<evidence type="ECO:0000256" key="7">
    <source>
        <dbReference type="ARBA" id="ARBA00023136"/>
    </source>
</evidence>
<dbReference type="InterPro" id="IPR051449">
    <property type="entry name" value="ABC-2_transporter_component"/>
</dbReference>
<name>A0ABU3NL64_9CHLR</name>
<gene>
    <name evidence="10" type="ORF">QYE77_04825</name>
</gene>
<dbReference type="Pfam" id="PF12698">
    <property type="entry name" value="ABC2_membrane_3"/>
    <property type="match status" value="1"/>
</dbReference>
<feature type="domain" description="ABC transmembrane type-2" evidence="9">
    <location>
        <begin position="195"/>
        <end position="420"/>
    </location>
</feature>
<dbReference type="InterPro" id="IPR013525">
    <property type="entry name" value="ABC2_TM"/>
</dbReference>
<evidence type="ECO:0000256" key="5">
    <source>
        <dbReference type="ARBA" id="ARBA00022692"/>
    </source>
</evidence>
<keyword evidence="4" id="KW-1003">Cell membrane</keyword>
<dbReference type="PANTHER" id="PTHR30294:SF29">
    <property type="entry name" value="MULTIDRUG ABC TRANSPORTER PERMEASE YBHS-RELATED"/>
    <property type="match status" value="1"/>
</dbReference>
<dbReference type="Proteomes" id="UP001254165">
    <property type="component" value="Unassembled WGS sequence"/>
</dbReference>
<feature type="transmembrane region" description="Helical" evidence="8">
    <location>
        <begin position="399"/>
        <end position="418"/>
    </location>
</feature>
<accession>A0ABU3NL64</accession>
<sequence length="426" mass="45247">MRRILLIALKDLLLIFRDRSTVLMILVGPFLLTLGMGLISGQVGGGANSSSGPSDIPVVIVNYDGQTLGNALVNVLFSPELDSLLEPVLVSDLAEAKQQVEKDQAAAAVIIPTGFTQSLIPPAEEWQAWFPSSSPDVTLQIYANPGRPNSVAILESIVRAFLFRVEKGRILGWTAIAPLVANGVIQPAQAEDIGRTWGEALARSGVEQELIQVVVTEEEVTQLRDVNVMASMAPGMALLFLMFTATFGARSLLVERRQQTLQRLMITPILPFQILVGKGIGVYLSGVVQQVLLIGISTWLFALNWGDAFGVLGLILCASLAAVGWGLLIAALARTPAQVASAGSALMLIFGLLGGSFVDLGEMPPAVYVLSRITPNAWGMDGYAILAAGGSLSQIVRPLLALALMGVVLISLAGVILMRSRRFSQA</sequence>
<evidence type="ECO:0000256" key="4">
    <source>
        <dbReference type="ARBA" id="ARBA00022475"/>
    </source>
</evidence>
<evidence type="ECO:0000313" key="11">
    <source>
        <dbReference type="Proteomes" id="UP001254165"/>
    </source>
</evidence>
<evidence type="ECO:0000256" key="8">
    <source>
        <dbReference type="SAM" id="Phobius"/>
    </source>
</evidence>
<proteinExistence type="inferred from homology"/>
<evidence type="ECO:0000256" key="1">
    <source>
        <dbReference type="ARBA" id="ARBA00004651"/>
    </source>
</evidence>
<feature type="transmembrane region" description="Helical" evidence="8">
    <location>
        <begin position="308"/>
        <end position="332"/>
    </location>
</feature>
<feature type="transmembrane region" description="Helical" evidence="8">
    <location>
        <begin position="21"/>
        <end position="41"/>
    </location>
</feature>
<dbReference type="EMBL" id="JAUHMF010000001">
    <property type="protein sequence ID" value="MDT8897581.1"/>
    <property type="molecule type" value="Genomic_DNA"/>
</dbReference>
<dbReference type="Gene3D" id="3.40.1710.10">
    <property type="entry name" value="abc type-2 transporter like domain"/>
    <property type="match status" value="1"/>
</dbReference>
<evidence type="ECO:0000256" key="6">
    <source>
        <dbReference type="ARBA" id="ARBA00022989"/>
    </source>
</evidence>
<evidence type="ECO:0000256" key="3">
    <source>
        <dbReference type="ARBA" id="ARBA00022448"/>
    </source>
</evidence>
<dbReference type="InterPro" id="IPR047817">
    <property type="entry name" value="ABC2_TM_bact-type"/>
</dbReference>
<feature type="transmembrane region" description="Helical" evidence="8">
    <location>
        <begin position="339"/>
        <end position="358"/>
    </location>
</feature>
<keyword evidence="11" id="KW-1185">Reference proteome</keyword>
<feature type="transmembrane region" description="Helical" evidence="8">
    <location>
        <begin position="274"/>
        <end position="302"/>
    </location>
</feature>
<dbReference type="RefSeq" id="WP_315624243.1">
    <property type="nucleotide sequence ID" value="NZ_JAUHMF010000001.1"/>
</dbReference>
<evidence type="ECO:0000256" key="2">
    <source>
        <dbReference type="ARBA" id="ARBA00007783"/>
    </source>
</evidence>
<reference evidence="10 11" key="1">
    <citation type="submission" date="2023-07" db="EMBL/GenBank/DDBJ databases">
        <title>Novel species of Thermanaerothrix with wide hydrolytic capabilities.</title>
        <authorList>
            <person name="Zayulina K.S."/>
            <person name="Podosokorskaya O.A."/>
            <person name="Elcheninov A.G."/>
        </authorList>
    </citation>
    <scope>NUCLEOTIDE SEQUENCE [LARGE SCALE GENOMIC DNA]</scope>
    <source>
        <strain evidence="10 11">4228-RoL</strain>
    </source>
</reference>
<keyword evidence="5 8" id="KW-0812">Transmembrane</keyword>
<comment type="caution">
    <text evidence="10">The sequence shown here is derived from an EMBL/GenBank/DDBJ whole genome shotgun (WGS) entry which is preliminary data.</text>
</comment>
<comment type="similarity">
    <text evidence="2">Belongs to the ABC-2 integral membrane protein family.</text>
</comment>
<organism evidence="10 11">
    <name type="scientific">Thermanaerothrix solaris</name>
    <dbReference type="NCBI Taxonomy" id="3058434"/>
    <lineage>
        <taxon>Bacteria</taxon>
        <taxon>Bacillati</taxon>
        <taxon>Chloroflexota</taxon>
        <taxon>Anaerolineae</taxon>
        <taxon>Anaerolineales</taxon>
        <taxon>Anaerolineaceae</taxon>
        <taxon>Thermanaerothrix</taxon>
    </lineage>
</organism>
<keyword evidence="7 8" id="KW-0472">Membrane</keyword>
<comment type="subcellular location">
    <subcellularLocation>
        <location evidence="1">Cell membrane</location>
        <topology evidence="1">Multi-pass membrane protein</topology>
    </subcellularLocation>
</comment>
<evidence type="ECO:0000313" key="10">
    <source>
        <dbReference type="EMBL" id="MDT8897581.1"/>
    </source>
</evidence>
<keyword evidence="6 8" id="KW-1133">Transmembrane helix</keyword>
<evidence type="ECO:0000259" key="9">
    <source>
        <dbReference type="PROSITE" id="PS51012"/>
    </source>
</evidence>